<reference evidence="2 3" key="1">
    <citation type="submission" date="2018-03" db="EMBL/GenBank/DDBJ databases">
        <title>Arenimonas caeni sp. nov., isolated from activated sludge.</title>
        <authorList>
            <person name="Liu H."/>
        </authorList>
    </citation>
    <scope>NUCLEOTIDE SEQUENCE [LARGE SCALE GENOMIC DNA]</scope>
    <source>
        <strain evidence="3">z29</strain>
    </source>
</reference>
<dbReference type="AlphaFoldDB" id="A0A2P6M7A6"/>
<dbReference type="PANTHER" id="PTHR37530:SF1">
    <property type="entry name" value="OUTER MEMBRANE PROTEIN SLP"/>
    <property type="match status" value="1"/>
</dbReference>
<dbReference type="Pfam" id="PF03843">
    <property type="entry name" value="Slp"/>
    <property type="match status" value="1"/>
</dbReference>
<evidence type="ECO:0008006" key="4">
    <source>
        <dbReference type="Google" id="ProtNLM"/>
    </source>
</evidence>
<evidence type="ECO:0000256" key="1">
    <source>
        <dbReference type="SAM" id="SignalP"/>
    </source>
</evidence>
<dbReference type="GO" id="GO:0019867">
    <property type="term" value="C:outer membrane"/>
    <property type="evidence" value="ECO:0007669"/>
    <property type="project" value="InterPro"/>
</dbReference>
<comment type="caution">
    <text evidence="2">The sequence shown here is derived from an EMBL/GenBank/DDBJ whole genome shotgun (WGS) entry which is preliminary data.</text>
</comment>
<dbReference type="PROSITE" id="PS51257">
    <property type="entry name" value="PROKAR_LIPOPROTEIN"/>
    <property type="match status" value="1"/>
</dbReference>
<keyword evidence="1" id="KW-0732">Signal</keyword>
<dbReference type="Proteomes" id="UP000241736">
    <property type="component" value="Unassembled WGS sequence"/>
</dbReference>
<dbReference type="EMBL" id="PVLF01000017">
    <property type="protein sequence ID" value="PRH81867.1"/>
    <property type="molecule type" value="Genomic_DNA"/>
</dbReference>
<keyword evidence="3" id="KW-1185">Reference proteome</keyword>
<evidence type="ECO:0000313" key="3">
    <source>
        <dbReference type="Proteomes" id="UP000241736"/>
    </source>
</evidence>
<name>A0A2P6M7A6_9GAMM</name>
<protein>
    <recommendedName>
        <fullName evidence="4">Starvation-inducible protein</fullName>
    </recommendedName>
</protein>
<dbReference type="InterPro" id="IPR004658">
    <property type="entry name" value="OMP_Slp"/>
</dbReference>
<accession>A0A2P6M7A6</accession>
<organism evidence="2 3">
    <name type="scientific">Arenimonas caeni</name>
    <dbReference type="NCBI Taxonomy" id="2058085"/>
    <lineage>
        <taxon>Bacteria</taxon>
        <taxon>Pseudomonadati</taxon>
        <taxon>Pseudomonadota</taxon>
        <taxon>Gammaproteobacteria</taxon>
        <taxon>Lysobacterales</taxon>
        <taxon>Lysobacteraceae</taxon>
        <taxon>Arenimonas</taxon>
    </lineage>
</organism>
<dbReference type="RefSeq" id="WP_106991032.1">
    <property type="nucleotide sequence ID" value="NZ_JAVEVW010000014.1"/>
</dbReference>
<proteinExistence type="predicted"/>
<sequence>MKRPSSRVRMLLPLFATLALAGCVTAPKPLQGSFAPVQPGDVVRSGASGDLVRWGGRVVKVEPLSDRSCFEIVGVRLGSDGRPLARDQSDGRFIACRAGFYDPEVFLAGREITIIGRTSGFENRKVGDYDYRYPLVDADVIYLWPERKDVDVIIERHPFWW</sequence>
<evidence type="ECO:0000313" key="2">
    <source>
        <dbReference type="EMBL" id="PRH81867.1"/>
    </source>
</evidence>
<feature type="chain" id="PRO_5015146495" description="Starvation-inducible protein" evidence="1">
    <location>
        <begin position="22"/>
        <end position="161"/>
    </location>
</feature>
<dbReference type="PANTHER" id="PTHR37530">
    <property type="entry name" value="OUTER MEMBRANE PROTEIN SLP"/>
    <property type="match status" value="1"/>
</dbReference>
<gene>
    <name evidence="2" type="ORF">C6N40_10795</name>
</gene>
<feature type="signal peptide" evidence="1">
    <location>
        <begin position="1"/>
        <end position="21"/>
    </location>
</feature>
<dbReference type="OrthoDB" id="5295757at2"/>
<dbReference type="PIRSF" id="PIRSF004982">
    <property type="entry name" value="SlP"/>
    <property type="match status" value="1"/>
</dbReference>